<dbReference type="PROSITE" id="PS51294">
    <property type="entry name" value="HTH_MYB"/>
    <property type="match status" value="1"/>
</dbReference>
<feature type="region of interest" description="Disordered" evidence="5">
    <location>
        <begin position="473"/>
        <end position="497"/>
    </location>
</feature>
<evidence type="ECO:0000256" key="3">
    <source>
        <dbReference type="ARBA" id="ARBA00023163"/>
    </source>
</evidence>
<reference evidence="7" key="1">
    <citation type="submission" date="2017-07" db="EMBL/GenBank/DDBJ databases">
        <title>Taro Niue Genome Assembly and Annotation.</title>
        <authorList>
            <person name="Atibalentja N."/>
            <person name="Keating K."/>
            <person name="Fields C.J."/>
        </authorList>
    </citation>
    <scope>NUCLEOTIDE SEQUENCE</scope>
    <source>
        <strain evidence="7">Niue_2</strain>
        <tissue evidence="7">Leaf</tissue>
    </source>
</reference>
<name>A0A843VBZ4_COLES</name>
<dbReference type="EMBL" id="NMUH01001565">
    <property type="protein sequence ID" value="MQL93455.1"/>
    <property type="molecule type" value="Genomic_DNA"/>
</dbReference>
<feature type="compositionally biased region" description="Low complexity" evidence="5">
    <location>
        <begin position="605"/>
        <end position="614"/>
    </location>
</feature>
<evidence type="ECO:0000256" key="1">
    <source>
        <dbReference type="ARBA" id="ARBA00023015"/>
    </source>
</evidence>
<evidence type="ECO:0000256" key="4">
    <source>
        <dbReference type="ARBA" id="ARBA00023242"/>
    </source>
</evidence>
<dbReference type="AlphaFoldDB" id="A0A843VBZ4"/>
<keyword evidence="8" id="KW-1185">Reference proteome</keyword>
<gene>
    <name evidence="7" type="ORF">Taro_026099</name>
</gene>
<evidence type="ECO:0000256" key="2">
    <source>
        <dbReference type="ARBA" id="ARBA00023125"/>
    </source>
</evidence>
<feature type="compositionally biased region" description="Low complexity" evidence="5">
    <location>
        <begin position="551"/>
        <end position="582"/>
    </location>
</feature>
<dbReference type="GO" id="GO:0003700">
    <property type="term" value="F:DNA-binding transcription factor activity"/>
    <property type="evidence" value="ECO:0007669"/>
    <property type="project" value="InterPro"/>
</dbReference>
<dbReference type="Pfam" id="PF14379">
    <property type="entry name" value="Myb_CC_LHEQLE"/>
    <property type="match status" value="1"/>
</dbReference>
<comment type="caution">
    <text evidence="7">The sequence shown here is derived from an EMBL/GenBank/DDBJ whole genome shotgun (WGS) entry which is preliminary data.</text>
</comment>
<feature type="region of interest" description="Disordered" evidence="5">
    <location>
        <begin position="274"/>
        <end position="294"/>
    </location>
</feature>
<feature type="region of interest" description="Disordered" evidence="5">
    <location>
        <begin position="551"/>
        <end position="614"/>
    </location>
</feature>
<keyword evidence="3" id="KW-0804">Transcription</keyword>
<keyword evidence="2" id="KW-0238">DNA-binding</keyword>
<dbReference type="Pfam" id="PF00249">
    <property type="entry name" value="Myb_DNA-binding"/>
    <property type="match status" value="1"/>
</dbReference>
<dbReference type="InterPro" id="IPR006447">
    <property type="entry name" value="Myb_dom_plants"/>
</dbReference>
<dbReference type="InterPro" id="IPR001005">
    <property type="entry name" value="SANT/Myb"/>
</dbReference>
<organism evidence="7 8">
    <name type="scientific">Colocasia esculenta</name>
    <name type="common">Wild taro</name>
    <name type="synonym">Arum esculentum</name>
    <dbReference type="NCBI Taxonomy" id="4460"/>
    <lineage>
        <taxon>Eukaryota</taxon>
        <taxon>Viridiplantae</taxon>
        <taxon>Streptophyta</taxon>
        <taxon>Embryophyta</taxon>
        <taxon>Tracheophyta</taxon>
        <taxon>Spermatophyta</taxon>
        <taxon>Magnoliopsida</taxon>
        <taxon>Liliopsida</taxon>
        <taxon>Araceae</taxon>
        <taxon>Aroideae</taxon>
        <taxon>Colocasieae</taxon>
        <taxon>Colocasia</taxon>
    </lineage>
</organism>
<dbReference type="PANTHER" id="PTHR31499">
    <property type="entry name" value="MYB FAMILY TRANSCRIPTION FACTOR PHL11"/>
    <property type="match status" value="1"/>
</dbReference>
<dbReference type="InterPro" id="IPR025756">
    <property type="entry name" value="Myb_CC_LHEQLE"/>
</dbReference>
<dbReference type="SUPFAM" id="SSF46689">
    <property type="entry name" value="Homeodomain-like"/>
    <property type="match status" value="1"/>
</dbReference>
<accession>A0A843VBZ4</accession>
<keyword evidence="1" id="KW-0805">Transcription regulation</keyword>
<evidence type="ECO:0000313" key="8">
    <source>
        <dbReference type="Proteomes" id="UP000652761"/>
    </source>
</evidence>
<dbReference type="Proteomes" id="UP000652761">
    <property type="component" value="Unassembled WGS sequence"/>
</dbReference>
<proteinExistence type="predicted"/>
<evidence type="ECO:0000256" key="5">
    <source>
        <dbReference type="SAM" id="MobiDB-lite"/>
    </source>
</evidence>
<dbReference type="PANTHER" id="PTHR31499:SF80">
    <property type="entry name" value="HTH MYB-TYPE DOMAIN-CONTAINING PROTEIN"/>
    <property type="match status" value="1"/>
</dbReference>
<dbReference type="OrthoDB" id="551907at2759"/>
<evidence type="ECO:0000313" key="7">
    <source>
        <dbReference type="EMBL" id="MQL93455.1"/>
    </source>
</evidence>
<dbReference type="NCBIfam" id="TIGR01557">
    <property type="entry name" value="myb_SHAQKYF"/>
    <property type="match status" value="1"/>
</dbReference>
<dbReference type="Gene3D" id="1.10.10.60">
    <property type="entry name" value="Homeodomain-like"/>
    <property type="match status" value="1"/>
</dbReference>
<evidence type="ECO:0000259" key="6">
    <source>
        <dbReference type="PROSITE" id="PS51294"/>
    </source>
</evidence>
<sequence length="614" mass="67043">MKPQVGVVLPLNAQYVVEACTGCWTQKTLLQIKDTSKSLRVAYLWLGNMILYTLEDSGVAMVGCAVVSGWRWCRNGGVGNGAECGSDGACGSPPYRRSNTAGREEMDGVGGVGLIKLELEHLTAPPGARSGPYGTNISPELRHCSSSNIMDKESVMEVKESGSPEEVALSYHSAPLFHNPRSETLDCRKLFGDDLAYGCQSSSSLLEVHNSSTLPKVFPFPFKQLNPDLEPSKCFSPVSHPSDSKFSRSSTFCTSQFSSSSAISEAHSKVSRLPFLPRPPKIEKPASSGHSAGSPLVLSGDINILDSESDYSNVQMKDFLSLSREASEGSFHGENYANNSVSLSEQLELQILSEELGIAIAGSEESPHLDEIYDKPQIPSLSHQTNQQLVPPHDVQMCTQPATPGSAPANKPRLRWTLELHERFVEAVNKLDGAEKATPKSVLKHMDVKGLTIYHVKSHLQKYRLAKYLPETKEGSQEKGFPMSEGKKTPSLGIGSDTSIKQNMQVIEALRMQMEVQKQLHEQLEVQRALQFRIEENARYLQKILERQQQASSSLVSHSSPSPSSPEQQSSSGLQLGSGHASPEQAESKVVSTLPCYPRKRKVTDSSTESVTSE</sequence>
<dbReference type="GO" id="GO:0003677">
    <property type="term" value="F:DNA binding"/>
    <property type="evidence" value="ECO:0007669"/>
    <property type="project" value="UniProtKB-KW"/>
</dbReference>
<protein>
    <recommendedName>
        <fullName evidence="6">HTH myb-type domain-containing protein</fullName>
    </recommendedName>
</protein>
<feature type="domain" description="HTH myb-type" evidence="6">
    <location>
        <begin position="410"/>
        <end position="468"/>
    </location>
</feature>
<dbReference type="InterPro" id="IPR009057">
    <property type="entry name" value="Homeodomain-like_sf"/>
</dbReference>
<dbReference type="InterPro" id="IPR046955">
    <property type="entry name" value="PHR1-like"/>
</dbReference>
<dbReference type="InterPro" id="IPR017930">
    <property type="entry name" value="Myb_dom"/>
</dbReference>
<dbReference type="FunFam" id="1.10.10.60:FF:000002">
    <property type="entry name" value="Myb family transcription factor"/>
    <property type="match status" value="1"/>
</dbReference>
<keyword evidence="4" id="KW-0539">Nucleus</keyword>